<dbReference type="PANTHER" id="PTHR33861:SF5">
    <property type="entry name" value="GAMMA-TUBULIN COMPLEX COMPONENT"/>
    <property type="match status" value="1"/>
</dbReference>
<dbReference type="PANTHER" id="PTHR33861">
    <property type="entry name" value="PROTEIN CBG18333"/>
    <property type="match status" value="1"/>
</dbReference>
<feature type="compositionally biased region" description="Pro residues" evidence="1">
    <location>
        <begin position="142"/>
        <end position="153"/>
    </location>
</feature>
<dbReference type="GO" id="GO:0005737">
    <property type="term" value="C:cytoplasm"/>
    <property type="evidence" value="ECO:0007669"/>
    <property type="project" value="TreeGrafter"/>
</dbReference>
<sequence length="421" mass="47550">MFSSTSFLEFPPPNVHSNNPTANKNKIVDDFVSSLLAREEWEKSSPGKSKGSHLLNDMFNPSMDLSNLYNSILLNKNLGIKDVDSGFLSPSGISNNLPGKPNNIGIFSSSPSFSDDEKRFVPILKRQQTALRPIHNDSRAPPQFPSFPPPHPPTVHNDVFESGLIPPPEFLRKMPPPKAIPLPMPPLDLSSGNEGLPWMMEYPPPVVPPHFPRSNTILNVRFEECCAQFKHLEKERKRTEAELARAFPGKRVSSTNNVSFPRLPPNPSKVDRLIIDQLREHARVSTLILKMERLRNGKPLHKSIKLSLDVWMDMIKNVQIKRRDEIVNAEVNCNPYEEKGVIALAMSIRNLTVASRKVRTTMWSGLQATTLFYLDPEVATGEKNLRDLQREITGSSYPENDHKKDTNTTITNSTRMRVWSP</sequence>
<dbReference type="Pfam" id="PF15189">
    <property type="entry name" value="MEIOC"/>
    <property type="match status" value="1"/>
</dbReference>
<dbReference type="OrthoDB" id="5978002at2759"/>
<organism evidence="2 3">
    <name type="scientific">Lepeophtheirus salmonis</name>
    <name type="common">Salmon louse</name>
    <name type="synonym">Caligus salmonis</name>
    <dbReference type="NCBI Taxonomy" id="72036"/>
    <lineage>
        <taxon>Eukaryota</taxon>
        <taxon>Metazoa</taxon>
        <taxon>Ecdysozoa</taxon>
        <taxon>Arthropoda</taxon>
        <taxon>Crustacea</taxon>
        <taxon>Multicrustacea</taxon>
        <taxon>Hexanauplia</taxon>
        <taxon>Copepoda</taxon>
        <taxon>Siphonostomatoida</taxon>
        <taxon>Caligidae</taxon>
        <taxon>Lepeophtheirus</taxon>
    </lineage>
</organism>
<dbReference type="EMBL" id="HG994580">
    <property type="protein sequence ID" value="CAF2749294.1"/>
    <property type="molecule type" value="Genomic_DNA"/>
</dbReference>
<feature type="region of interest" description="Disordered" evidence="1">
    <location>
        <begin position="135"/>
        <end position="156"/>
    </location>
</feature>
<evidence type="ECO:0000313" key="3">
    <source>
        <dbReference type="Proteomes" id="UP000675881"/>
    </source>
</evidence>
<dbReference type="InterPro" id="IPR027963">
    <property type="entry name" value="MEIOC"/>
</dbReference>
<dbReference type="GO" id="GO:0005634">
    <property type="term" value="C:nucleus"/>
    <property type="evidence" value="ECO:0007669"/>
    <property type="project" value="TreeGrafter"/>
</dbReference>
<feature type="region of interest" description="Disordered" evidence="1">
    <location>
        <begin position="1"/>
        <end position="22"/>
    </location>
</feature>
<keyword evidence="3" id="KW-1185">Reference proteome</keyword>
<proteinExistence type="predicted"/>
<evidence type="ECO:0000256" key="1">
    <source>
        <dbReference type="SAM" id="MobiDB-lite"/>
    </source>
</evidence>
<dbReference type="AlphaFoldDB" id="A0A7R8CDG6"/>
<dbReference type="Proteomes" id="UP000675881">
    <property type="component" value="Chromosome 1"/>
</dbReference>
<reference evidence="2" key="1">
    <citation type="submission" date="2021-02" db="EMBL/GenBank/DDBJ databases">
        <authorList>
            <person name="Bekaert M."/>
        </authorList>
    </citation>
    <scope>NUCLEOTIDE SEQUENCE</scope>
    <source>
        <strain evidence="2">IoA-00</strain>
    </source>
</reference>
<dbReference type="GO" id="GO:0007141">
    <property type="term" value="P:male meiosis I"/>
    <property type="evidence" value="ECO:0007669"/>
    <property type="project" value="TreeGrafter"/>
</dbReference>
<gene>
    <name evidence="2" type="ORF">LSAA_2048</name>
</gene>
<evidence type="ECO:0000313" key="2">
    <source>
        <dbReference type="EMBL" id="CAF2749294.1"/>
    </source>
</evidence>
<feature type="region of interest" description="Disordered" evidence="1">
    <location>
        <begin position="392"/>
        <end position="421"/>
    </location>
</feature>
<dbReference type="GO" id="GO:0048255">
    <property type="term" value="P:mRNA stabilization"/>
    <property type="evidence" value="ECO:0007669"/>
    <property type="project" value="TreeGrafter"/>
</dbReference>
<name>A0A7R8CDG6_LEPSM</name>
<accession>A0A7R8CDG6</accession>
<protein>
    <submittedName>
        <fullName evidence="2">Meiosis-specific coiled-coil domain-containing protein MEIOC</fullName>
    </submittedName>
</protein>
<dbReference type="GO" id="GO:0007144">
    <property type="term" value="P:female meiosis I"/>
    <property type="evidence" value="ECO:0007669"/>
    <property type="project" value="TreeGrafter"/>
</dbReference>